<comment type="caution">
    <text evidence="5">The sequence shown here is derived from an EMBL/GenBank/DDBJ whole genome shotgun (WGS) entry which is preliminary data.</text>
</comment>
<keyword evidence="6" id="KW-1185">Reference proteome</keyword>
<reference evidence="6" key="1">
    <citation type="submission" date="2017-05" db="EMBL/GenBank/DDBJ databases">
        <authorList>
            <person name="Macchi M."/>
            <person name="Festa S."/>
            <person name="Coppotelli B.M."/>
            <person name="Morelli I.S."/>
        </authorList>
    </citation>
    <scope>NUCLEOTIDE SEQUENCE [LARGE SCALE GENOMIC DNA]</scope>
    <source>
        <strain evidence="6">I</strain>
    </source>
</reference>
<feature type="domain" description="HTH gntR-type" evidence="4">
    <location>
        <begin position="67"/>
        <end position="134"/>
    </location>
</feature>
<dbReference type="InterPro" id="IPR008920">
    <property type="entry name" value="TF_FadR/GntR_C"/>
</dbReference>
<evidence type="ECO:0000313" key="5">
    <source>
        <dbReference type="EMBL" id="OWJ68819.1"/>
    </source>
</evidence>
<dbReference type="GO" id="GO:0003700">
    <property type="term" value="F:DNA-binding transcription factor activity"/>
    <property type="evidence" value="ECO:0007669"/>
    <property type="project" value="InterPro"/>
</dbReference>
<dbReference type="InterPro" id="IPR000524">
    <property type="entry name" value="Tscrpt_reg_HTH_GntR"/>
</dbReference>
<dbReference type="CDD" id="cd07377">
    <property type="entry name" value="WHTH_GntR"/>
    <property type="match status" value="1"/>
</dbReference>
<evidence type="ECO:0000313" key="6">
    <source>
        <dbReference type="Proteomes" id="UP000196655"/>
    </source>
</evidence>
<dbReference type="STRING" id="1122125.GCA_000423185_02294"/>
<dbReference type="Pfam" id="PF00392">
    <property type="entry name" value="GntR"/>
    <property type="match status" value="1"/>
</dbReference>
<sequence>MTFLPFFGQPSLATAPHGRLDLSDHTFAQIYLRVNAASPILCRDRRTAQEKTVDPWVSPAPEAPLNEPTYLRVKRAIIGDLVSGQFVPGTHLTIEALTSRYAVSHMPIREALRQLEGEGILISLAHRGFRIESITEGYIRNIYDIRVGIESMLAHRAVERATDADIATLRRLHEDLSVLIRSGKPMVASRENIIFHKRIYEIARNPEAEQILEGRTRVVRTVADSLGGYTPDMYDAVIAEHEKMIRAFEAHDPTAAGEAVFDHVTAARDRLLARIAEKGAFSPRP</sequence>
<dbReference type="GO" id="GO:0003677">
    <property type="term" value="F:DNA binding"/>
    <property type="evidence" value="ECO:0007669"/>
    <property type="project" value="UniProtKB-KW"/>
</dbReference>
<evidence type="ECO:0000256" key="2">
    <source>
        <dbReference type="ARBA" id="ARBA00023125"/>
    </source>
</evidence>
<dbReference type="SMART" id="SM00345">
    <property type="entry name" value="HTH_GNTR"/>
    <property type="match status" value="1"/>
</dbReference>
<proteinExistence type="predicted"/>
<evidence type="ECO:0000256" key="3">
    <source>
        <dbReference type="ARBA" id="ARBA00023163"/>
    </source>
</evidence>
<keyword evidence="1" id="KW-0805">Transcription regulation</keyword>
<evidence type="ECO:0000259" key="4">
    <source>
        <dbReference type="PROSITE" id="PS50949"/>
    </source>
</evidence>
<dbReference type="SMART" id="SM00895">
    <property type="entry name" value="FCD"/>
    <property type="match status" value="1"/>
</dbReference>
<dbReference type="Pfam" id="PF07729">
    <property type="entry name" value="FCD"/>
    <property type="match status" value="1"/>
</dbReference>
<dbReference type="PANTHER" id="PTHR43537">
    <property type="entry name" value="TRANSCRIPTIONAL REGULATOR, GNTR FAMILY"/>
    <property type="match status" value="1"/>
</dbReference>
<dbReference type="AlphaFoldDB" id="A0A211ZUD6"/>
<dbReference type="PROSITE" id="PS50949">
    <property type="entry name" value="HTH_GNTR"/>
    <property type="match status" value="1"/>
</dbReference>
<dbReference type="Proteomes" id="UP000196655">
    <property type="component" value="Unassembled WGS sequence"/>
</dbReference>
<protein>
    <recommendedName>
        <fullName evidence="4">HTH gntR-type domain-containing protein</fullName>
    </recommendedName>
</protein>
<organism evidence="5 6">
    <name type="scientific">Inquilinus limosus</name>
    <dbReference type="NCBI Taxonomy" id="171674"/>
    <lineage>
        <taxon>Bacteria</taxon>
        <taxon>Pseudomonadati</taxon>
        <taxon>Pseudomonadota</taxon>
        <taxon>Alphaproteobacteria</taxon>
        <taxon>Rhodospirillales</taxon>
        <taxon>Rhodospirillaceae</taxon>
        <taxon>Inquilinus</taxon>
    </lineage>
</organism>
<evidence type="ECO:0000256" key="1">
    <source>
        <dbReference type="ARBA" id="ARBA00023015"/>
    </source>
</evidence>
<dbReference type="OrthoDB" id="9812290at2"/>
<dbReference type="InterPro" id="IPR011711">
    <property type="entry name" value="GntR_C"/>
</dbReference>
<name>A0A211ZUD6_9PROT</name>
<dbReference type="PANTHER" id="PTHR43537:SF5">
    <property type="entry name" value="UXU OPERON TRANSCRIPTIONAL REGULATOR"/>
    <property type="match status" value="1"/>
</dbReference>
<dbReference type="SUPFAM" id="SSF46785">
    <property type="entry name" value="Winged helix' DNA-binding domain"/>
    <property type="match status" value="1"/>
</dbReference>
<keyword evidence="3" id="KW-0804">Transcription</keyword>
<dbReference type="EMBL" id="NHON01000002">
    <property type="protein sequence ID" value="OWJ68819.1"/>
    <property type="molecule type" value="Genomic_DNA"/>
</dbReference>
<dbReference type="SUPFAM" id="SSF48008">
    <property type="entry name" value="GntR ligand-binding domain-like"/>
    <property type="match status" value="1"/>
</dbReference>
<accession>A0A211ZUD6</accession>
<dbReference type="Gene3D" id="1.20.120.530">
    <property type="entry name" value="GntR ligand-binding domain-like"/>
    <property type="match status" value="1"/>
</dbReference>
<dbReference type="InterPro" id="IPR036390">
    <property type="entry name" value="WH_DNA-bd_sf"/>
</dbReference>
<keyword evidence="2" id="KW-0238">DNA-binding</keyword>
<gene>
    <name evidence="5" type="ORF">BWR60_01615</name>
</gene>
<dbReference type="Gene3D" id="1.10.10.10">
    <property type="entry name" value="Winged helix-like DNA-binding domain superfamily/Winged helix DNA-binding domain"/>
    <property type="match status" value="1"/>
</dbReference>
<dbReference type="InterPro" id="IPR036388">
    <property type="entry name" value="WH-like_DNA-bd_sf"/>
</dbReference>